<dbReference type="PROSITE" id="PS51740">
    <property type="entry name" value="SPOVT_ABRB"/>
    <property type="match status" value="1"/>
</dbReference>
<reference evidence="5" key="1">
    <citation type="journal article" date="2019" name="Int. J. Syst. Evol. Microbiol.">
        <title>The Global Catalogue of Microorganisms (GCM) 10K type strain sequencing project: providing services to taxonomists for standard genome sequencing and annotation.</title>
        <authorList>
            <consortium name="The Broad Institute Genomics Platform"/>
            <consortium name="The Broad Institute Genome Sequencing Center for Infectious Disease"/>
            <person name="Wu L."/>
            <person name="Ma J."/>
        </authorList>
    </citation>
    <scope>NUCLEOTIDE SEQUENCE [LARGE SCALE GENOMIC DNA]</scope>
    <source>
        <strain evidence="5">CGMCC 1.18439</strain>
    </source>
</reference>
<dbReference type="InterPro" id="IPR051734">
    <property type="entry name" value="VapB_TA_antitoxins"/>
</dbReference>
<dbReference type="SUPFAM" id="SSF89447">
    <property type="entry name" value="AbrB/MazE/MraZ-like"/>
    <property type="match status" value="1"/>
</dbReference>
<evidence type="ECO:0000256" key="2">
    <source>
        <dbReference type="PROSITE-ProRule" id="PRU01076"/>
    </source>
</evidence>
<dbReference type="InterPro" id="IPR037914">
    <property type="entry name" value="SpoVT-AbrB_sf"/>
</dbReference>
<name>A0ABQ3KB92_9DEIO</name>
<dbReference type="PANTHER" id="PTHR37550:SF3">
    <property type="entry name" value="ANTITOXIN VAPB1"/>
    <property type="match status" value="1"/>
</dbReference>
<evidence type="ECO:0000256" key="1">
    <source>
        <dbReference type="ARBA" id="ARBA00007924"/>
    </source>
</evidence>
<feature type="domain" description="SpoVT-AbrB" evidence="3">
    <location>
        <begin position="4"/>
        <end position="46"/>
    </location>
</feature>
<dbReference type="Gene3D" id="2.10.260.10">
    <property type="match status" value="1"/>
</dbReference>
<dbReference type="RefSeq" id="WP_189644130.1">
    <property type="nucleotide sequence ID" value="NZ_BNAL01000058.1"/>
</dbReference>
<dbReference type="Proteomes" id="UP000632154">
    <property type="component" value="Unassembled WGS sequence"/>
</dbReference>
<comment type="caution">
    <text evidence="4">The sequence shown here is derived from an EMBL/GenBank/DDBJ whole genome shotgun (WGS) entry which is preliminary data.</text>
</comment>
<dbReference type="InterPro" id="IPR047976">
    <property type="entry name" value="Anti_VapB2-like"/>
</dbReference>
<keyword evidence="5" id="KW-1185">Reference proteome</keyword>
<dbReference type="NCBIfam" id="NF040493">
    <property type="entry name" value="TA_anti_VapB"/>
    <property type="match status" value="1"/>
</dbReference>
<organism evidence="4 5">
    <name type="scientific">Deinococcus piscis</name>
    <dbReference type="NCBI Taxonomy" id="394230"/>
    <lineage>
        <taxon>Bacteria</taxon>
        <taxon>Thermotogati</taxon>
        <taxon>Deinococcota</taxon>
        <taxon>Deinococci</taxon>
        <taxon>Deinococcales</taxon>
        <taxon>Deinococcaceae</taxon>
        <taxon>Deinococcus</taxon>
    </lineage>
</organism>
<dbReference type="InterPro" id="IPR007159">
    <property type="entry name" value="SpoVT-AbrB_dom"/>
</dbReference>
<accession>A0ABQ3KB92</accession>
<keyword evidence="2" id="KW-0238">DNA-binding</keyword>
<protein>
    <submittedName>
        <fullName evidence="4">Antitoxin VapB</fullName>
    </submittedName>
</protein>
<gene>
    <name evidence="4" type="ORF">GCM10017783_25440</name>
</gene>
<evidence type="ECO:0000313" key="5">
    <source>
        <dbReference type="Proteomes" id="UP000632154"/>
    </source>
</evidence>
<proteinExistence type="inferred from homology"/>
<sequence length="76" mass="8719">MEKASVFMNNRTQAVRLPVSARFDEGVKSVAVRVVGQQRILTPVSETWTDYFQRPGLDDDFMPERDQGIQAEREAF</sequence>
<comment type="similarity">
    <text evidence="1">Belongs to the VapB family.</text>
</comment>
<evidence type="ECO:0000313" key="4">
    <source>
        <dbReference type="EMBL" id="GHG12158.1"/>
    </source>
</evidence>
<dbReference type="PANTHER" id="PTHR37550">
    <property type="entry name" value="ANTITOXIN VAPB1"/>
    <property type="match status" value="1"/>
</dbReference>
<evidence type="ECO:0000259" key="3">
    <source>
        <dbReference type="PROSITE" id="PS51740"/>
    </source>
</evidence>
<dbReference type="EMBL" id="BNAL01000058">
    <property type="protein sequence ID" value="GHG12158.1"/>
    <property type="molecule type" value="Genomic_DNA"/>
</dbReference>